<keyword evidence="3" id="KW-0808">Transferase</keyword>
<evidence type="ECO:0000313" key="4">
    <source>
        <dbReference type="Proteomes" id="UP000183954"/>
    </source>
</evidence>
<dbReference type="SUPFAM" id="SSF55729">
    <property type="entry name" value="Acyl-CoA N-acyltransferases (Nat)"/>
    <property type="match status" value="1"/>
</dbReference>
<evidence type="ECO:0000259" key="2">
    <source>
        <dbReference type="Pfam" id="PF14268"/>
    </source>
</evidence>
<dbReference type="GO" id="GO:0016747">
    <property type="term" value="F:acyltransferase activity, transferring groups other than amino-acyl groups"/>
    <property type="evidence" value="ECO:0007669"/>
    <property type="project" value="InterPro"/>
</dbReference>
<organism evidence="3 4">
    <name type="scientific">Desulfosporosinus lacus DSM 15449</name>
    <dbReference type="NCBI Taxonomy" id="1121420"/>
    <lineage>
        <taxon>Bacteria</taxon>
        <taxon>Bacillati</taxon>
        <taxon>Bacillota</taxon>
        <taxon>Clostridia</taxon>
        <taxon>Eubacteriales</taxon>
        <taxon>Desulfitobacteriaceae</taxon>
        <taxon>Desulfosporosinus</taxon>
    </lineage>
</organism>
<accession>A0A1M6BP28</accession>
<dbReference type="Pfam" id="PF00583">
    <property type="entry name" value="Acetyltransf_1"/>
    <property type="match status" value="1"/>
</dbReference>
<evidence type="ECO:0000313" key="3">
    <source>
        <dbReference type="EMBL" id="SHI50511.1"/>
    </source>
</evidence>
<dbReference type="EMBL" id="FQXJ01000019">
    <property type="protein sequence ID" value="SHI50511.1"/>
    <property type="molecule type" value="Genomic_DNA"/>
</dbReference>
<reference evidence="4" key="1">
    <citation type="submission" date="2016-11" db="EMBL/GenBank/DDBJ databases">
        <authorList>
            <person name="Varghese N."/>
            <person name="Submissions S."/>
        </authorList>
    </citation>
    <scope>NUCLEOTIDE SEQUENCE [LARGE SCALE GENOMIC DNA]</scope>
    <source>
        <strain evidence="4">DSM 15449</strain>
    </source>
</reference>
<dbReference type="RefSeq" id="WP_073031890.1">
    <property type="nucleotide sequence ID" value="NZ_FQXJ01000019.1"/>
</dbReference>
<dbReference type="CDD" id="cd04301">
    <property type="entry name" value="NAT_SF"/>
    <property type="match status" value="1"/>
</dbReference>
<proteinExistence type="predicted"/>
<name>A0A1M6BP28_9FIRM</name>
<gene>
    <name evidence="3" type="ORF">SAMN02746098_04198</name>
</gene>
<evidence type="ECO:0000259" key="1">
    <source>
        <dbReference type="Pfam" id="PF00583"/>
    </source>
</evidence>
<dbReference type="AlphaFoldDB" id="A0A1M6BP28"/>
<dbReference type="STRING" id="1121420.SAMN02746098_04198"/>
<dbReference type="InterPro" id="IPR025685">
    <property type="entry name" value="YoaP-like_dom"/>
</dbReference>
<sequence>MNIITITKDNLEEEHICCAISDNNDCQVMSKKAWMAERFADGLVFKKGDVRGKVFIEYIPAEKAWCPINAEGYMFINCLWVSGQYKGQGISNELLNECIDDSKRKGKKGLTVLSSKSKMTFLSDPKYFKYKGFLLADTALPYYELMYLPFEENIEKPCFKSCAKDAKIGEQGFVLFYSNQCPFTEKYVSLIVETAKSKGIAFRVVKYQTTEQAQNAPAPFTTYSLFYNGEFVTNEILSDKKFAKLLANL</sequence>
<feature type="domain" description="YoaP-like" evidence="2">
    <location>
        <begin position="202"/>
        <end position="244"/>
    </location>
</feature>
<dbReference type="InterPro" id="IPR016181">
    <property type="entry name" value="Acyl_CoA_acyltransferase"/>
</dbReference>
<dbReference type="Pfam" id="PF14268">
    <property type="entry name" value="YoaP"/>
    <property type="match status" value="1"/>
</dbReference>
<feature type="domain" description="N-acetyltransferase" evidence="1">
    <location>
        <begin position="21"/>
        <end position="110"/>
    </location>
</feature>
<protein>
    <submittedName>
        <fullName evidence="3">Acetyltransferase (GNAT) family protein</fullName>
    </submittedName>
</protein>
<dbReference type="OrthoDB" id="3172674at2"/>
<dbReference type="Gene3D" id="3.40.630.30">
    <property type="match status" value="1"/>
</dbReference>
<dbReference type="InterPro" id="IPR000182">
    <property type="entry name" value="GNAT_dom"/>
</dbReference>
<keyword evidence="4" id="KW-1185">Reference proteome</keyword>
<dbReference type="Proteomes" id="UP000183954">
    <property type="component" value="Unassembled WGS sequence"/>
</dbReference>